<dbReference type="EMBL" id="KB445811">
    <property type="protein sequence ID" value="EMD32351.1"/>
    <property type="molecule type" value="Genomic_DNA"/>
</dbReference>
<evidence type="ECO:0000313" key="2">
    <source>
        <dbReference type="EMBL" id="EMD32351.1"/>
    </source>
</evidence>
<dbReference type="Gene3D" id="3.20.20.70">
    <property type="entry name" value="Aldolase class I"/>
    <property type="match status" value="1"/>
</dbReference>
<organism evidence="2 3">
    <name type="scientific">Ceriporiopsis subvermispora (strain B)</name>
    <name type="common">White-rot fungus</name>
    <name type="synonym">Gelatoporia subvermispora</name>
    <dbReference type="NCBI Taxonomy" id="914234"/>
    <lineage>
        <taxon>Eukaryota</taxon>
        <taxon>Fungi</taxon>
        <taxon>Dikarya</taxon>
        <taxon>Basidiomycota</taxon>
        <taxon>Agaricomycotina</taxon>
        <taxon>Agaricomycetes</taxon>
        <taxon>Polyporales</taxon>
        <taxon>Gelatoporiaceae</taxon>
        <taxon>Gelatoporia</taxon>
    </lineage>
</organism>
<dbReference type="HOGENOM" id="CLU_1844837_0_0_1"/>
<dbReference type="InterPro" id="IPR045247">
    <property type="entry name" value="Oye-like"/>
</dbReference>
<sequence length="139" mass="14673">MLKMIKPMAPSALLISEGTFIAAKAGGYTNAPGLCTDEQLAAWRKVTDAVRAQGSYIFCQLCTIGRAADAEQLKSENPAFDAVSASDIPLTGGAEARALMEAEIKEYVDMYRTAAHNAVRHAGFGGIEVRSANGRPVPA</sequence>
<dbReference type="Proteomes" id="UP000016930">
    <property type="component" value="Unassembled WGS sequence"/>
</dbReference>
<dbReference type="SUPFAM" id="SSF51395">
    <property type="entry name" value="FMN-linked oxidoreductases"/>
    <property type="match status" value="1"/>
</dbReference>
<accession>M2R0H1</accession>
<dbReference type="PANTHER" id="PTHR22893:SF91">
    <property type="entry name" value="NADPH DEHYDROGENASE 2-RELATED"/>
    <property type="match status" value="1"/>
</dbReference>
<feature type="domain" description="NADH:flavin oxidoreductase/NADH oxidase N-terminal" evidence="1">
    <location>
        <begin position="8"/>
        <end position="134"/>
    </location>
</feature>
<dbReference type="STRING" id="914234.M2R0H1"/>
<proteinExistence type="predicted"/>
<dbReference type="PANTHER" id="PTHR22893">
    <property type="entry name" value="NADH OXIDOREDUCTASE-RELATED"/>
    <property type="match status" value="1"/>
</dbReference>
<evidence type="ECO:0000313" key="3">
    <source>
        <dbReference type="Proteomes" id="UP000016930"/>
    </source>
</evidence>
<dbReference type="AlphaFoldDB" id="M2R0H1"/>
<gene>
    <name evidence="2" type="ORF">CERSUDRAFT_99444</name>
</gene>
<reference evidence="2 3" key="1">
    <citation type="journal article" date="2012" name="Proc. Natl. Acad. Sci. U.S.A.">
        <title>Comparative genomics of Ceriporiopsis subvermispora and Phanerochaete chrysosporium provide insight into selective ligninolysis.</title>
        <authorList>
            <person name="Fernandez-Fueyo E."/>
            <person name="Ruiz-Duenas F.J."/>
            <person name="Ferreira P."/>
            <person name="Floudas D."/>
            <person name="Hibbett D.S."/>
            <person name="Canessa P."/>
            <person name="Larrondo L.F."/>
            <person name="James T.Y."/>
            <person name="Seelenfreund D."/>
            <person name="Lobos S."/>
            <person name="Polanco R."/>
            <person name="Tello M."/>
            <person name="Honda Y."/>
            <person name="Watanabe T."/>
            <person name="Watanabe T."/>
            <person name="Ryu J.S."/>
            <person name="Kubicek C.P."/>
            <person name="Schmoll M."/>
            <person name="Gaskell J."/>
            <person name="Hammel K.E."/>
            <person name="St John F.J."/>
            <person name="Vanden Wymelenberg A."/>
            <person name="Sabat G."/>
            <person name="Splinter BonDurant S."/>
            <person name="Syed K."/>
            <person name="Yadav J.S."/>
            <person name="Doddapaneni H."/>
            <person name="Subramanian V."/>
            <person name="Lavin J.L."/>
            <person name="Oguiza J.A."/>
            <person name="Perez G."/>
            <person name="Pisabarro A.G."/>
            <person name="Ramirez L."/>
            <person name="Santoyo F."/>
            <person name="Master E."/>
            <person name="Coutinho P.M."/>
            <person name="Henrissat B."/>
            <person name="Lombard V."/>
            <person name="Magnuson J.K."/>
            <person name="Kuees U."/>
            <person name="Hori C."/>
            <person name="Igarashi K."/>
            <person name="Samejima M."/>
            <person name="Held B.W."/>
            <person name="Barry K.W."/>
            <person name="LaButti K.M."/>
            <person name="Lapidus A."/>
            <person name="Lindquist E.A."/>
            <person name="Lucas S.M."/>
            <person name="Riley R."/>
            <person name="Salamov A.A."/>
            <person name="Hoffmeister D."/>
            <person name="Schwenk D."/>
            <person name="Hadar Y."/>
            <person name="Yarden O."/>
            <person name="de Vries R.P."/>
            <person name="Wiebenga A."/>
            <person name="Stenlid J."/>
            <person name="Eastwood D."/>
            <person name="Grigoriev I.V."/>
            <person name="Berka R.M."/>
            <person name="Blanchette R.A."/>
            <person name="Kersten P."/>
            <person name="Martinez A.T."/>
            <person name="Vicuna R."/>
            <person name="Cullen D."/>
        </authorList>
    </citation>
    <scope>NUCLEOTIDE SEQUENCE [LARGE SCALE GENOMIC DNA]</scope>
    <source>
        <strain evidence="2 3">B</strain>
    </source>
</reference>
<evidence type="ECO:0000259" key="1">
    <source>
        <dbReference type="Pfam" id="PF00724"/>
    </source>
</evidence>
<dbReference type="GO" id="GO:0003959">
    <property type="term" value="F:NADPH dehydrogenase activity"/>
    <property type="evidence" value="ECO:0007669"/>
    <property type="project" value="TreeGrafter"/>
</dbReference>
<dbReference type="InterPro" id="IPR001155">
    <property type="entry name" value="OxRdtase_FMN_N"/>
</dbReference>
<dbReference type="GO" id="GO:0010181">
    <property type="term" value="F:FMN binding"/>
    <property type="evidence" value="ECO:0007669"/>
    <property type="project" value="InterPro"/>
</dbReference>
<keyword evidence="3" id="KW-1185">Reference proteome</keyword>
<dbReference type="Pfam" id="PF00724">
    <property type="entry name" value="Oxidored_FMN"/>
    <property type="match status" value="1"/>
</dbReference>
<dbReference type="InterPro" id="IPR013785">
    <property type="entry name" value="Aldolase_TIM"/>
</dbReference>
<name>M2R0H1_CERS8</name>
<dbReference type="OrthoDB" id="276546at2759"/>
<protein>
    <recommendedName>
        <fullName evidence="1">NADH:flavin oxidoreductase/NADH oxidase N-terminal domain-containing protein</fullName>
    </recommendedName>
</protein>